<evidence type="ECO:0000256" key="1">
    <source>
        <dbReference type="ARBA" id="ARBA00003416"/>
    </source>
</evidence>
<keyword evidence="4" id="KW-0233">DNA recombination</keyword>
<keyword evidence="5" id="KW-1133">Transmembrane helix</keyword>
<dbReference type="EMBL" id="MGIP01000001">
    <property type="protein sequence ID" value="OGM92547.1"/>
    <property type="molecule type" value="Genomic_DNA"/>
</dbReference>
<dbReference type="Pfam" id="PF02646">
    <property type="entry name" value="RmuC"/>
    <property type="match status" value="1"/>
</dbReference>
<organism evidence="6 7">
    <name type="scientific">Candidatus Wolfebacteria bacterium RIFCSPHIGHO2_01_FULL_48_22</name>
    <dbReference type="NCBI Taxonomy" id="1802555"/>
    <lineage>
        <taxon>Bacteria</taxon>
        <taxon>Candidatus Wolfeibacteriota</taxon>
    </lineage>
</organism>
<evidence type="ECO:0000256" key="3">
    <source>
        <dbReference type="ARBA" id="ARBA00023054"/>
    </source>
</evidence>
<evidence type="ECO:0000256" key="2">
    <source>
        <dbReference type="ARBA" id="ARBA00009840"/>
    </source>
</evidence>
<dbReference type="AlphaFoldDB" id="A0A1F8DVA3"/>
<protein>
    <recommendedName>
        <fullName evidence="8">DNA recombination protein RmuC</fullName>
    </recommendedName>
</protein>
<dbReference type="PANTHER" id="PTHR30563:SF0">
    <property type="entry name" value="DNA RECOMBINATION PROTEIN RMUC"/>
    <property type="match status" value="1"/>
</dbReference>
<dbReference type="InterPro" id="IPR003798">
    <property type="entry name" value="DNA_recombination_RmuC"/>
</dbReference>
<reference evidence="6 7" key="1">
    <citation type="journal article" date="2016" name="Nat. Commun.">
        <title>Thousands of microbial genomes shed light on interconnected biogeochemical processes in an aquifer system.</title>
        <authorList>
            <person name="Anantharaman K."/>
            <person name="Brown C.T."/>
            <person name="Hug L.A."/>
            <person name="Sharon I."/>
            <person name="Castelle C.J."/>
            <person name="Probst A.J."/>
            <person name="Thomas B.C."/>
            <person name="Singh A."/>
            <person name="Wilkins M.J."/>
            <person name="Karaoz U."/>
            <person name="Brodie E.L."/>
            <person name="Williams K.H."/>
            <person name="Hubbard S.S."/>
            <person name="Banfield J.F."/>
        </authorList>
    </citation>
    <scope>NUCLEOTIDE SEQUENCE [LARGE SCALE GENOMIC DNA]</scope>
</reference>
<evidence type="ECO:0000256" key="5">
    <source>
        <dbReference type="SAM" id="Phobius"/>
    </source>
</evidence>
<comment type="caution">
    <text evidence="6">The sequence shown here is derived from an EMBL/GenBank/DDBJ whole genome shotgun (WGS) entry which is preliminary data.</text>
</comment>
<evidence type="ECO:0000256" key="4">
    <source>
        <dbReference type="ARBA" id="ARBA00023172"/>
    </source>
</evidence>
<comment type="function">
    <text evidence="1">Involved in DNA recombination.</text>
</comment>
<name>A0A1F8DVA3_9BACT</name>
<dbReference type="GO" id="GO:0006310">
    <property type="term" value="P:DNA recombination"/>
    <property type="evidence" value="ECO:0007669"/>
    <property type="project" value="UniProtKB-KW"/>
</dbReference>
<evidence type="ECO:0000313" key="7">
    <source>
        <dbReference type="Proteomes" id="UP000177029"/>
    </source>
</evidence>
<evidence type="ECO:0008006" key="8">
    <source>
        <dbReference type="Google" id="ProtNLM"/>
    </source>
</evidence>
<comment type="similarity">
    <text evidence="2">Belongs to the RmuC family.</text>
</comment>
<keyword evidence="5" id="KW-0472">Membrane</keyword>
<accession>A0A1F8DVA3</accession>
<keyword evidence="5" id="KW-0812">Transmembrane</keyword>
<feature type="transmembrane region" description="Helical" evidence="5">
    <location>
        <begin position="6"/>
        <end position="24"/>
    </location>
</feature>
<sequence>MDSSSLILLIVVQAIFLGVVLFFIKKRFAEKKEDSGTFVLLQNQMQDLRNALDSKLGESHKSFQHQHGQIVSIVRDVTERLTRLDETNKQVISFADQLQSLQDILKNPKQRGILGEYYLETLLKNVLPPGSYEMQYKMGKNDDGNDLIVDAIVRVKDKIIPIDSKFSLENYNRLIEAKDPSEKDRLEKLFLQDLKNRIVETSKYILPERDTTDFAFMFIPHEAIYYDLLMNKVGAISEDTENLLQRAAGKYKVIIVSPTSFLAYLQTVLQGLKAMKIEEEAKDIQKRVGELGKHLLGYQQYMEKIGTHLGTTVNAYNAASKEFLKIDKDVMRIAGEKTGLQLESVSKPAPQEE</sequence>
<dbReference type="Proteomes" id="UP000177029">
    <property type="component" value="Unassembled WGS sequence"/>
</dbReference>
<gene>
    <name evidence="6" type="ORF">A2755_00425</name>
</gene>
<keyword evidence="3" id="KW-0175">Coiled coil</keyword>
<dbReference type="PANTHER" id="PTHR30563">
    <property type="entry name" value="DNA RECOMBINATION PROTEIN RMUC"/>
    <property type="match status" value="1"/>
</dbReference>
<evidence type="ECO:0000313" key="6">
    <source>
        <dbReference type="EMBL" id="OGM92547.1"/>
    </source>
</evidence>
<dbReference type="STRING" id="1802555.A2755_00425"/>
<proteinExistence type="inferred from homology"/>